<accession>A0A8X6SF55</accession>
<name>A0A8X6SF55_TRICX</name>
<comment type="caution">
    <text evidence="1">The sequence shown here is derived from an EMBL/GenBank/DDBJ whole genome shotgun (WGS) entry which is preliminary data.</text>
</comment>
<protein>
    <submittedName>
        <fullName evidence="1">Uncharacterized protein</fullName>
    </submittedName>
</protein>
<dbReference type="Proteomes" id="UP000887159">
    <property type="component" value="Unassembled WGS sequence"/>
</dbReference>
<organism evidence="1 2">
    <name type="scientific">Trichonephila clavipes</name>
    <name type="common">Golden silk orbweaver</name>
    <name type="synonym">Nephila clavipes</name>
    <dbReference type="NCBI Taxonomy" id="2585209"/>
    <lineage>
        <taxon>Eukaryota</taxon>
        <taxon>Metazoa</taxon>
        <taxon>Ecdysozoa</taxon>
        <taxon>Arthropoda</taxon>
        <taxon>Chelicerata</taxon>
        <taxon>Arachnida</taxon>
        <taxon>Araneae</taxon>
        <taxon>Araneomorphae</taxon>
        <taxon>Entelegynae</taxon>
        <taxon>Araneoidea</taxon>
        <taxon>Nephilidae</taxon>
        <taxon>Trichonephila</taxon>
    </lineage>
</organism>
<keyword evidence="2" id="KW-1185">Reference proteome</keyword>
<proteinExistence type="predicted"/>
<evidence type="ECO:0000313" key="1">
    <source>
        <dbReference type="EMBL" id="GFY08097.1"/>
    </source>
</evidence>
<dbReference type="EMBL" id="BMAU01021280">
    <property type="protein sequence ID" value="GFY08097.1"/>
    <property type="molecule type" value="Genomic_DNA"/>
</dbReference>
<evidence type="ECO:0000313" key="2">
    <source>
        <dbReference type="Proteomes" id="UP000887159"/>
    </source>
</evidence>
<sequence>MSSPISPISAPLSPVLSYKSNHRPLSLVSLKSLSEASLSTPITCDWRGIRQHPLSWSQPSLVLQGLSLIFINGLRYSTSPHLINHLHLDTSSLVHIVTWTHTPWHFFLTKAIPFHMGERTQEWTALQTGVLLLEIVGKPSSESIRRRRGHIKLPSMSRCPSCFQLSSFPAPGLL</sequence>
<dbReference type="AlphaFoldDB" id="A0A8X6SF55"/>
<gene>
    <name evidence="1" type="ORF">TNCV_1355131</name>
</gene>
<reference evidence="1" key="1">
    <citation type="submission" date="2020-08" db="EMBL/GenBank/DDBJ databases">
        <title>Multicomponent nature underlies the extraordinary mechanical properties of spider dragline silk.</title>
        <authorList>
            <person name="Kono N."/>
            <person name="Nakamura H."/>
            <person name="Mori M."/>
            <person name="Yoshida Y."/>
            <person name="Ohtoshi R."/>
            <person name="Malay A.D."/>
            <person name="Moran D.A.P."/>
            <person name="Tomita M."/>
            <person name="Numata K."/>
            <person name="Arakawa K."/>
        </authorList>
    </citation>
    <scope>NUCLEOTIDE SEQUENCE</scope>
</reference>